<dbReference type="InterPro" id="IPR011009">
    <property type="entry name" value="Kinase-like_dom_sf"/>
</dbReference>
<gene>
    <name evidence="2" type="ORF">PROFUN_12991</name>
</gene>
<reference evidence="2 3" key="1">
    <citation type="journal article" date="2018" name="Genome Biol. Evol.">
        <title>Multiple Roots of Fruiting Body Formation in Amoebozoa.</title>
        <authorList>
            <person name="Hillmann F."/>
            <person name="Forbes G."/>
            <person name="Novohradska S."/>
            <person name="Ferling I."/>
            <person name="Riege K."/>
            <person name="Groth M."/>
            <person name="Westermann M."/>
            <person name="Marz M."/>
            <person name="Spaller T."/>
            <person name="Winckler T."/>
            <person name="Schaap P."/>
            <person name="Glockner G."/>
        </authorList>
    </citation>
    <scope>NUCLEOTIDE SEQUENCE [LARGE SCALE GENOMIC DNA]</scope>
    <source>
        <strain evidence="2 3">Jena</strain>
    </source>
</reference>
<dbReference type="PANTHER" id="PTHR24345">
    <property type="entry name" value="SERINE/THREONINE-PROTEIN KINASE PLK"/>
    <property type="match status" value="1"/>
</dbReference>
<keyword evidence="3" id="KW-1185">Reference proteome</keyword>
<dbReference type="Gene3D" id="1.10.510.10">
    <property type="entry name" value="Transferase(Phosphotransferase) domain 1"/>
    <property type="match status" value="1"/>
</dbReference>
<dbReference type="Pfam" id="PF00069">
    <property type="entry name" value="Pkinase"/>
    <property type="match status" value="1"/>
</dbReference>
<comment type="caution">
    <text evidence="2">The sequence shown here is derived from an EMBL/GenBank/DDBJ whole genome shotgun (WGS) entry which is preliminary data.</text>
</comment>
<feature type="domain" description="Protein kinase" evidence="1">
    <location>
        <begin position="20"/>
        <end position="288"/>
    </location>
</feature>
<dbReference type="PROSITE" id="PS00108">
    <property type="entry name" value="PROTEIN_KINASE_ST"/>
    <property type="match status" value="1"/>
</dbReference>
<dbReference type="GO" id="GO:0004672">
    <property type="term" value="F:protein kinase activity"/>
    <property type="evidence" value="ECO:0007669"/>
    <property type="project" value="InterPro"/>
</dbReference>
<protein>
    <submittedName>
        <fullName evidence="2">CAMK family protein kinase</fullName>
    </submittedName>
</protein>
<accession>A0A2P6N621</accession>
<dbReference type="SUPFAM" id="SSF56112">
    <property type="entry name" value="Protein kinase-like (PK-like)"/>
    <property type="match status" value="1"/>
</dbReference>
<dbReference type="GO" id="GO:0005524">
    <property type="term" value="F:ATP binding"/>
    <property type="evidence" value="ECO:0007669"/>
    <property type="project" value="InterPro"/>
</dbReference>
<evidence type="ECO:0000259" key="1">
    <source>
        <dbReference type="PROSITE" id="PS50011"/>
    </source>
</evidence>
<proteinExistence type="predicted"/>
<dbReference type="GO" id="GO:0005634">
    <property type="term" value="C:nucleus"/>
    <property type="evidence" value="ECO:0007669"/>
    <property type="project" value="TreeGrafter"/>
</dbReference>
<dbReference type="InterPro" id="IPR000719">
    <property type="entry name" value="Prot_kinase_dom"/>
</dbReference>
<keyword evidence="2" id="KW-0418">Kinase</keyword>
<dbReference type="AlphaFoldDB" id="A0A2P6N621"/>
<dbReference type="SMART" id="SM00220">
    <property type="entry name" value="S_TKc"/>
    <property type="match status" value="1"/>
</dbReference>
<dbReference type="InParanoid" id="A0A2P6N621"/>
<dbReference type="InterPro" id="IPR008271">
    <property type="entry name" value="Ser/Thr_kinase_AS"/>
</dbReference>
<name>A0A2P6N621_9EUKA</name>
<keyword evidence="2" id="KW-0808">Transferase</keyword>
<dbReference type="Proteomes" id="UP000241769">
    <property type="component" value="Unassembled WGS sequence"/>
</dbReference>
<dbReference type="EMBL" id="MDYQ01000185">
    <property type="protein sequence ID" value="PRP79393.1"/>
    <property type="molecule type" value="Genomic_DNA"/>
</dbReference>
<evidence type="ECO:0000313" key="2">
    <source>
        <dbReference type="EMBL" id="PRP79393.1"/>
    </source>
</evidence>
<sequence>MLTQTLPMDIPSRPLDASRFNTLAHLSSGSYGEVFTAADLENNNKEVVIKKIPKTNSNRRVKNEIEAHEKIPQSKKGLVKFHGSFESRNHLYLVFDRVRGGDLFALMEHNGFRPLPEFMVLRILRSVVNTLVHCHNHGVAHRDIKLENILVDPHVTSAVLIDFGLCSFFTSSGANESLTEDLCGSLEYIAPEVIFQKPLQASKTDSWALGITMYCLLFGQFPYAVTDALQRGEDPYGQETAPSVPLPKNSMEDGIQVSEELRGLLSGLLRFDPQSRTTVQAASQHPLLKKNKKKEFCHTENSMMI</sequence>
<evidence type="ECO:0000313" key="3">
    <source>
        <dbReference type="Proteomes" id="UP000241769"/>
    </source>
</evidence>
<dbReference type="OrthoDB" id="539158at2759"/>
<dbReference type="PROSITE" id="PS50011">
    <property type="entry name" value="PROTEIN_KINASE_DOM"/>
    <property type="match status" value="1"/>
</dbReference>
<organism evidence="2 3">
    <name type="scientific">Planoprotostelium fungivorum</name>
    <dbReference type="NCBI Taxonomy" id="1890364"/>
    <lineage>
        <taxon>Eukaryota</taxon>
        <taxon>Amoebozoa</taxon>
        <taxon>Evosea</taxon>
        <taxon>Variosea</taxon>
        <taxon>Cavosteliida</taxon>
        <taxon>Cavosteliaceae</taxon>
        <taxon>Planoprotostelium</taxon>
    </lineage>
</organism>